<dbReference type="AlphaFoldDB" id="E2A0E0"/>
<reference evidence="11 12" key="1">
    <citation type="journal article" date="2010" name="Science">
        <title>Genomic comparison of the ants Camponotus floridanus and Harpegnathos saltator.</title>
        <authorList>
            <person name="Bonasio R."/>
            <person name="Zhang G."/>
            <person name="Ye C."/>
            <person name="Mutti N.S."/>
            <person name="Fang X."/>
            <person name="Qin N."/>
            <person name="Donahue G."/>
            <person name="Yang P."/>
            <person name="Li Q."/>
            <person name="Li C."/>
            <person name="Zhang P."/>
            <person name="Huang Z."/>
            <person name="Berger S.L."/>
            <person name="Reinberg D."/>
            <person name="Wang J."/>
            <person name="Liebig J."/>
        </authorList>
    </citation>
    <scope>NUCLEOTIDE SEQUENCE [LARGE SCALE GENOMIC DNA]</scope>
    <source>
        <strain evidence="12">C129</strain>
    </source>
</reference>
<proteinExistence type="inferred from homology"/>
<dbReference type="GO" id="GO:0005254">
    <property type="term" value="F:chloride channel activity"/>
    <property type="evidence" value="ECO:0007669"/>
    <property type="project" value="TreeGrafter"/>
</dbReference>
<keyword evidence="3" id="KW-1003">Cell membrane</keyword>
<feature type="transmembrane region" description="Helical" evidence="8">
    <location>
        <begin position="431"/>
        <end position="449"/>
    </location>
</feature>
<feature type="domain" description="Anoctamin transmembrane" evidence="9">
    <location>
        <begin position="342"/>
        <end position="919"/>
    </location>
</feature>
<comment type="similarity">
    <text evidence="2 8">Belongs to the anoctamin family.</text>
</comment>
<accession>E2A0E0</accession>
<feature type="domain" description="Anoctamin dimerisation" evidence="10">
    <location>
        <begin position="212"/>
        <end position="296"/>
    </location>
</feature>
<dbReference type="GO" id="GO:0005886">
    <property type="term" value="C:plasma membrane"/>
    <property type="evidence" value="ECO:0007669"/>
    <property type="project" value="UniProtKB-SubCell"/>
</dbReference>
<dbReference type="InterPro" id="IPR007632">
    <property type="entry name" value="Anoctamin"/>
</dbReference>
<evidence type="ECO:0000256" key="5">
    <source>
        <dbReference type="ARBA" id="ARBA00022989"/>
    </source>
</evidence>
<dbReference type="Pfam" id="PF04547">
    <property type="entry name" value="Anoctamin"/>
    <property type="match status" value="1"/>
</dbReference>
<evidence type="ECO:0000259" key="9">
    <source>
        <dbReference type="Pfam" id="PF04547"/>
    </source>
</evidence>
<feature type="transmembrane region" description="Helical" evidence="8">
    <location>
        <begin position="795"/>
        <end position="816"/>
    </location>
</feature>
<dbReference type="OMA" id="HAITRIS"/>
<evidence type="ECO:0000256" key="7">
    <source>
        <dbReference type="ARBA" id="ARBA00023180"/>
    </source>
</evidence>
<evidence type="ECO:0000256" key="3">
    <source>
        <dbReference type="ARBA" id="ARBA00022475"/>
    </source>
</evidence>
<feature type="transmembrane region" description="Helical" evidence="8">
    <location>
        <begin position="163"/>
        <end position="183"/>
    </location>
</feature>
<comment type="caution">
    <text evidence="8">Lacks conserved residue(s) required for the propagation of feature annotation.</text>
</comment>
<keyword evidence="5 8" id="KW-1133">Transmembrane helix</keyword>
<keyword evidence="7" id="KW-0325">Glycoprotein</keyword>
<dbReference type="InParanoid" id="E2A0E0"/>
<evidence type="ECO:0000256" key="6">
    <source>
        <dbReference type="ARBA" id="ARBA00023136"/>
    </source>
</evidence>
<keyword evidence="4 8" id="KW-0812">Transmembrane</keyword>
<evidence type="ECO:0000256" key="2">
    <source>
        <dbReference type="ARBA" id="ARBA00009671"/>
    </source>
</evidence>
<dbReference type="Pfam" id="PF16178">
    <property type="entry name" value="Anoct_dimer"/>
    <property type="match status" value="2"/>
</dbReference>
<dbReference type="PANTHER" id="PTHR12308">
    <property type="entry name" value="ANOCTAMIN"/>
    <property type="match status" value="1"/>
</dbReference>
<feature type="transmembrane region" description="Helical" evidence="8">
    <location>
        <begin position="510"/>
        <end position="533"/>
    </location>
</feature>
<comment type="subcellular location">
    <subcellularLocation>
        <location evidence="1">Cell membrane</location>
        <topology evidence="1">Multi-pass membrane protein</topology>
    </subcellularLocation>
    <subcellularLocation>
        <location evidence="8">Membrane</location>
        <topology evidence="8">Multi-pass membrane protein</topology>
    </subcellularLocation>
</comment>
<organism evidence="12">
    <name type="scientific">Camponotus floridanus</name>
    <name type="common">Florida carpenter ant</name>
    <dbReference type="NCBI Taxonomy" id="104421"/>
    <lineage>
        <taxon>Eukaryota</taxon>
        <taxon>Metazoa</taxon>
        <taxon>Ecdysozoa</taxon>
        <taxon>Arthropoda</taxon>
        <taxon>Hexapoda</taxon>
        <taxon>Insecta</taxon>
        <taxon>Pterygota</taxon>
        <taxon>Neoptera</taxon>
        <taxon>Endopterygota</taxon>
        <taxon>Hymenoptera</taxon>
        <taxon>Apocrita</taxon>
        <taxon>Aculeata</taxon>
        <taxon>Formicoidea</taxon>
        <taxon>Formicidae</taxon>
        <taxon>Formicinae</taxon>
        <taxon>Camponotus</taxon>
    </lineage>
</organism>
<gene>
    <name evidence="11" type="ORF">EAG_04381</name>
</gene>
<feature type="domain" description="Anoctamin dimerisation" evidence="10">
    <location>
        <begin position="315"/>
        <end position="339"/>
    </location>
</feature>
<dbReference type="Proteomes" id="UP000000311">
    <property type="component" value="Unassembled WGS sequence"/>
</dbReference>
<feature type="transmembrane region" description="Helical" evidence="8">
    <location>
        <begin position="599"/>
        <end position="620"/>
    </location>
</feature>
<feature type="transmembrane region" description="Helical" evidence="8">
    <location>
        <begin position="353"/>
        <end position="378"/>
    </location>
</feature>
<dbReference type="PANTHER" id="PTHR12308:SF83">
    <property type="entry name" value="ANOCTAMIN"/>
    <property type="match status" value="1"/>
</dbReference>
<sequence length="997" mass="115840">MAHVEIPMGDMQVTSEKHKVTNGFEFLQLPQLPLGQIGYPQAHEWIEHRKANIRPWSLFVNTNNIRPPPNITRLSKRVVKNIEYFQSNYLFVFIGLVLYCLITSPLLLLTVVASLGICYKLSQRHSRQELTILNHKLTLAQVYSLVAVCSLPIFYLVGAHAAVFWVLGVSWFLITLHAAFYNIDAVLNPGEEEFNTLVMQELSHSGTKYSLYFCDEIRSIDFILVWDEYNGEAQTYRNVERRRIFEINLEKEGLQLEYEQVETNGLHFIKIHAPKTVLRRYAEILKLRLPMKELSGSYQRQTSNIPIIQEGDLRTADSMRYLLYKEWASLRKCLHYQPLDYIKEYFGVKIGLYFAWLGFYTHMLIPASIVGLLCFIYSCATLYYNKPSEDICNYNGTIEMCPLCDHFCGYWDLKETCLHARITYLFDNPSTVFFSIFMSLWATLFLELWKNYSAEITHRWDLTGLDAQEEYPRPQYLARLAHIKKRSINIITNTEEPKVPYWKMRFPATILSFSVVLLLIAVAMAAVLGVVLYRMSVLTALSVYGNPMVTSYAILFTTATAASINLCCIILFNWLYVWLAEYLTELELLRTQSEFDDSLTLKIYLLEFVNYYASIFYIAFFKGKFIGYPGNYNRFFNFRQEECGPGGCLLELCIQLSIIMIGKQTVNTILEMLFPLFYKWMNTLKVHVGAKTLNDNNMRYSSRKNLQWIRDYKLVEWGPRSLFPEYLEMVLQYGFVTIFVAAFPLAPFFALLNNVFEMRLDAKKLIIMYRRPVGQRVRDIGIWYRILDSISKLSVITNAFIIAFTSNFIPRLVYLITVSDNYSLEGFLEHSLSKFNTSDLKSDTQPKNQTSVEICRYPDYRESSDSPNKYDYSIIFWHILAARLAFIVVFENVVAFVMILVRWCIPDMSPKLRDKIRREAYITNEIVIHQEALRALERPETDIEPGVTQTYVVANESTDRWNRVMRDCLSTSELDLEVHGSPISPVNTTPRISPAAV</sequence>
<dbReference type="FunCoup" id="E2A0E0">
    <property type="interactions" value="201"/>
</dbReference>
<dbReference type="GO" id="GO:0046983">
    <property type="term" value="F:protein dimerization activity"/>
    <property type="evidence" value="ECO:0007669"/>
    <property type="project" value="InterPro"/>
</dbReference>
<keyword evidence="12" id="KW-1185">Reference proteome</keyword>
<evidence type="ECO:0000313" key="11">
    <source>
        <dbReference type="EMBL" id="EFN73077.1"/>
    </source>
</evidence>
<evidence type="ECO:0000313" key="12">
    <source>
        <dbReference type="Proteomes" id="UP000000311"/>
    </source>
</evidence>
<keyword evidence="6 8" id="KW-0472">Membrane</keyword>
<dbReference type="InterPro" id="IPR049452">
    <property type="entry name" value="Anoctamin_TM"/>
</dbReference>
<dbReference type="OrthoDB" id="296386at2759"/>
<feature type="transmembrane region" description="Helical" evidence="8">
    <location>
        <begin position="875"/>
        <end position="905"/>
    </location>
</feature>
<evidence type="ECO:0000256" key="8">
    <source>
        <dbReference type="RuleBase" id="RU280814"/>
    </source>
</evidence>
<evidence type="ECO:0000259" key="10">
    <source>
        <dbReference type="Pfam" id="PF16178"/>
    </source>
</evidence>
<feature type="transmembrane region" description="Helical" evidence="8">
    <location>
        <begin position="730"/>
        <end position="756"/>
    </location>
</feature>
<evidence type="ECO:0000256" key="1">
    <source>
        <dbReference type="ARBA" id="ARBA00004651"/>
    </source>
</evidence>
<dbReference type="InterPro" id="IPR032394">
    <property type="entry name" value="Anoct_dimer"/>
</dbReference>
<name>E2A0E0_CAMFO</name>
<dbReference type="InterPro" id="IPR004895">
    <property type="entry name" value="Prenylated_rab_accept_PRA1"/>
</dbReference>
<protein>
    <recommendedName>
        <fullName evidence="8">Anoctamin</fullName>
    </recommendedName>
</protein>
<feature type="transmembrane region" description="Helical" evidence="8">
    <location>
        <begin position="89"/>
        <end position="117"/>
    </location>
</feature>
<dbReference type="EMBL" id="GL435586">
    <property type="protein sequence ID" value="EFN73077.1"/>
    <property type="molecule type" value="Genomic_DNA"/>
</dbReference>
<evidence type="ECO:0000256" key="4">
    <source>
        <dbReference type="ARBA" id="ARBA00022692"/>
    </source>
</evidence>
<dbReference type="Pfam" id="PF03208">
    <property type="entry name" value="PRA1"/>
    <property type="match status" value="1"/>
</dbReference>
<feature type="transmembrane region" description="Helical" evidence="8">
    <location>
        <begin position="553"/>
        <end position="579"/>
    </location>
</feature>